<proteinExistence type="inferred from homology"/>
<evidence type="ECO:0000256" key="2">
    <source>
        <dbReference type="ARBA" id="ARBA00022729"/>
    </source>
</evidence>
<dbReference type="AlphaFoldDB" id="A0A556A7A2"/>
<dbReference type="GO" id="GO:0046872">
    <property type="term" value="F:metal ion binding"/>
    <property type="evidence" value="ECO:0007669"/>
    <property type="project" value="UniProtKB-KW"/>
</dbReference>
<dbReference type="Pfam" id="PF13416">
    <property type="entry name" value="SBP_bac_8"/>
    <property type="match status" value="1"/>
</dbReference>
<comment type="similarity">
    <text evidence="1">Belongs to the bacterial solute-binding protein 1 family.</text>
</comment>
<feature type="binding site" evidence="3">
    <location>
        <position position="222"/>
    </location>
    <ligand>
        <name>Fe cation</name>
        <dbReference type="ChEBI" id="CHEBI:24875"/>
    </ligand>
</feature>
<organism evidence="5 6">
    <name type="scientific">Verticiella sediminum</name>
    <dbReference type="NCBI Taxonomy" id="1247510"/>
    <lineage>
        <taxon>Bacteria</taxon>
        <taxon>Pseudomonadati</taxon>
        <taxon>Pseudomonadota</taxon>
        <taxon>Betaproteobacteria</taxon>
        <taxon>Burkholderiales</taxon>
        <taxon>Alcaligenaceae</taxon>
        <taxon>Verticiella</taxon>
    </lineage>
</organism>
<protein>
    <submittedName>
        <fullName evidence="5">Extracellular solute-binding protein</fullName>
    </submittedName>
</protein>
<dbReference type="PANTHER" id="PTHR30006:SF15">
    <property type="entry name" value="IRON-UTILIZATION PERIPLASMIC PROTEIN"/>
    <property type="match status" value="1"/>
</dbReference>
<dbReference type="SUPFAM" id="SSF53850">
    <property type="entry name" value="Periplasmic binding protein-like II"/>
    <property type="match status" value="1"/>
</dbReference>
<dbReference type="PANTHER" id="PTHR30006">
    <property type="entry name" value="THIAMINE-BINDING PERIPLASMIC PROTEIN-RELATED"/>
    <property type="match status" value="1"/>
</dbReference>
<keyword evidence="3" id="KW-0408">Iron</keyword>
<accession>A0A556A7A2</accession>
<dbReference type="Gene3D" id="3.40.190.10">
    <property type="entry name" value="Periplasmic binding protein-like II"/>
    <property type="match status" value="2"/>
</dbReference>
<feature type="binding site" evidence="3">
    <location>
        <position position="223"/>
    </location>
    <ligand>
        <name>Fe cation</name>
        <dbReference type="ChEBI" id="CHEBI:24875"/>
    </ligand>
</feature>
<dbReference type="PIRSF" id="PIRSF002825">
    <property type="entry name" value="CfbpA"/>
    <property type="match status" value="1"/>
</dbReference>
<evidence type="ECO:0000256" key="3">
    <source>
        <dbReference type="PIRSR" id="PIRSR002825-1"/>
    </source>
</evidence>
<name>A0A556A7A2_9BURK</name>
<gene>
    <name evidence="5" type="ORF">FOZ76_24250</name>
</gene>
<keyword evidence="6" id="KW-1185">Reference proteome</keyword>
<feature type="signal peptide" evidence="4">
    <location>
        <begin position="1"/>
        <end position="24"/>
    </location>
</feature>
<dbReference type="RefSeq" id="WP_143950879.1">
    <property type="nucleotide sequence ID" value="NZ_BAABMB010000005.1"/>
</dbReference>
<dbReference type="InterPro" id="IPR006059">
    <property type="entry name" value="SBP"/>
</dbReference>
<sequence>MFRPRILASAAVVAGTFCAGLAQAAEPVTIYSSRIERLIKPILDKYTEETGVEVRLLNDNGSALMERLAAEGEATQADMLITVDVGNLWRAADRGLIEAAPSEILAANVPETMRDPQGRWYGLSRRERTLFFDPRKVKPEQLSTYEDLADPKWKGQLCLRTGKQTYTQSLVAMLIHQHGAQKAEEIVRGWVDNLATEVFTNDTSLLEAVAAGQCTVGIANTYYYGRLIAAKSDFKEQVHLFWANQGKDEGGVHVNLSGAGVVTHAKNPQGALKLMEWLSSDAAQNGYTHGTYESPVNPAVAPDAIVKAWGTYEANPINASDIGKLQPEAILLLDRAGYR</sequence>
<keyword evidence="3" id="KW-0479">Metal-binding</keyword>
<dbReference type="OrthoDB" id="9769567at2"/>
<feature type="chain" id="PRO_5022072418" evidence="4">
    <location>
        <begin position="25"/>
        <end position="339"/>
    </location>
</feature>
<dbReference type="EMBL" id="VLTJ01000042">
    <property type="protein sequence ID" value="TSH88763.1"/>
    <property type="molecule type" value="Genomic_DNA"/>
</dbReference>
<evidence type="ECO:0000313" key="6">
    <source>
        <dbReference type="Proteomes" id="UP000318405"/>
    </source>
</evidence>
<comment type="caution">
    <text evidence="5">The sequence shown here is derived from an EMBL/GenBank/DDBJ whole genome shotgun (WGS) entry which is preliminary data.</text>
</comment>
<dbReference type="Proteomes" id="UP000318405">
    <property type="component" value="Unassembled WGS sequence"/>
</dbReference>
<evidence type="ECO:0000313" key="5">
    <source>
        <dbReference type="EMBL" id="TSH88763.1"/>
    </source>
</evidence>
<dbReference type="InterPro" id="IPR026045">
    <property type="entry name" value="Ferric-bd"/>
</dbReference>
<keyword evidence="2 4" id="KW-0732">Signal</keyword>
<dbReference type="GO" id="GO:0030288">
    <property type="term" value="C:outer membrane-bounded periplasmic space"/>
    <property type="evidence" value="ECO:0007669"/>
    <property type="project" value="TreeGrafter"/>
</dbReference>
<evidence type="ECO:0000256" key="1">
    <source>
        <dbReference type="ARBA" id="ARBA00008520"/>
    </source>
</evidence>
<evidence type="ECO:0000256" key="4">
    <source>
        <dbReference type="SAM" id="SignalP"/>
    </source>
</evidence>
<reference evidence="5 6" key="1">
    <citation type="submission" date="2019-07" db="EMBL/GenBank/DDBJ databases">
        <title>Qingshengfaniella alkalisoli gen. nov., sp. nov., isolated from saline soil.</title>
        <authorList>
            <person name="Xu L."/>
            <person name="Huang X.-X."/>
            <person name="Sun J.-Q."/>
        </authorList>
    </citation>
    <scope>NUCLEOTIDE SEQUENCE [LARGE SCALE GENOMIC DNA]</scope>
    <source>
        <strain evidence="5 6">DSM 27279</strain>
    </source>
</reference>